<dbReference type="eggNOG" id="COG0457">
    <property type="taxonomic scope" value="Bacteria"/>
</dbReference>
<dbReference type="PROSITE" id="PS50005">
    <property type="entry name" value="TPR"/>
    <property type="match status" value="2"/>
</dbReference>
<feature type="signal peptide" evidence="4">
    <location>
        <begin position="1"/>
        <end position="21"/>
    </location>
</feature>
<feature type="repeat" description="TPR" evidence="3">
    <location>
        <begin position="235"/>
        <end position="268"/>
    </location>
</feature>
<evidence type="ECO:0000256" key="4">
    <source>
        <dbReference type="SAM" id="SignalP"/>
    </source>
</evidence>
<name>Q1IUM1_KORVE</name>
<keyword evidence="6" id="KW-1185">Reference proteome</keyword>
<reference evidence="5 6" key="1">
    <citation type="journal article" date="2009" name="Appl. Environ. Microbiol.">
        <title>Three genomes from the phylum Acidobacteria provide insight into the lifestyles of these microorganisms in soils.</title>
        <authorList>
            <person name="Ward N.L."/>
            <person name="Challacombe J.F."/>
            <person name="Janssen P.H."/>
            <person name="Henrissat B."/>
            <person name="Coutinho P.M."/>
            <person name="Wu M."/>
            <person name="Xie G."/>
            <person name="Haft D.H."/>
            <person name="Sait M."/>
            <person name="Badger J."/>
            <person name="Barabote R.D."/>
            <person name="Bradley B."/>
            <person name="Brettin T.S."/>
            <person name="Brinkac L.M."/>
            <person name="Bruce D."/>
            <person name="Creasy T."/>
            <person name="Daugherty S.C."/>
            <person name="Davidsen T.M."/>
            <person name="DeBoy R.T."/>
            <person name="Detter J.C."/>
            <person name="Dodson R.J."/>
            <person name="Durkin A.S."/>
            <person name="Ganapathy A."/>
            <person name="Gwinn-Giglio M."/>
            <person name="Han C.S."/>
            <person name="Khouri H."/>
            <person name="Kiss H."/>
            <person name="Kothari S.P."/>
            <person name="Madupu R."/>
            <person name="Nelson K.E."/>
            <person name="Nelson W.C."/>
            <person name="Paulsen I."/>
            <person name="Penn K."/>
            <person name="Ren Q."/>
            <person name="Rosovitz M.J."/>
            <person name="Selengut J.D."/>
            <person name="Shrivastava S."/>
            <person name="Sullivan S.A."/>
            <person name="Tapia R."/>
            <person name="Thompson L.S."/>
            <person name="Watkins K.L."/>
            <person name="Yang Q."/>
            <person name="Yu C."/>
            <person name="Zafar N."/>
            <person name="Zhou L."/>
            <person name="Kuske C.R."/>
        </authorList>
    </citation>
    <scope>NUCLEOTIDE SEQUENCE [LARGE SCALE GENOMIC DNA]</scope>
    <source>
        <strain evidence="5 6">Ellin345</strain>
    </source>
</reference>
<protein>
    <submittedName>
        <fullName evidence="5">TPR repeat protein</fullName>
    </submittedName>
</protein>
<dbReference type="InterPro" id="IPR011990">
    <property type="entry name" value="TPR-like_helical_dom_sf"/>
</dbReference>
<organism evidence="5 6">
    <name type="scientific">Koribacter versatilis (strain Ellin345)</name>
    <dbReference type="NCBI Taxonomy" id="204669"/>
    <lineage>
        <taxon>Bacteria</taxon>
        <taxon>Pseudomonadati</taxon>
        <taxon>Acidobacteriota</taxon>
        <taxon>Terriglobia</taxon>
        <taxon>Terriglobales</taxon>
        <taxon>Candidatus Korobacteraceae</taxon>
        <taxon>Candidatus Korobacter</taxon>
    </lineage>
</organism>
<dbReference type="HOGENOM" id="CLU_887907_0_0_0"/>
<dbReference type="Pfam" id="PF13414">
    <property type="entry name" value="TPR_11"/>
    <property type="match status" value="1"/>
</dbReference>
<dbReference type="PANTHER" id="PTHR44943">
    <property type="entry name" value="CELLULOSE SYNTHASE OPERON PROTEIN C"/>
    <property type="match status" value="1"/>
</dbReference>
<evidence type="ECO:0000313" key="6">
    <source>
        <dbReference type="Proteomes" id="UP000002432"/>
    </source>
</evidence>
<evidence type="ECO:0000256" key="2">
    <source>
        <dbReference type="ARBA" id="ARBA00022803"/>
    </source>
</evidence>
<dbReference type="KEGG" id="aba:Acid345_0424"/>
<dbReference type="InterPro" id="IPR019734">
    <property type="entry name" value="TPR_rpt"/>
</dbReference>
<evidence type="ECO:0000256" key="1">
    <source>
        <dbReference type="ARBA" id="ARBA00022737"/>
    </source>
</evidence>
<keyword evidence="4" id="KW-0732">Signal</keyword>
<accession>Q1IUM1</accession>
<evidence type="ECO:0000256" key="3">
    <source>
        <dbReference type="PROSITE-ProRule" id="PRU00339"/>
    </source>
</evidence>
<evidence type="ECO:0000313" key="5">
    <source>
        <dbReference type="EMBL" id="ABF39429.1"/>
    </source>
</evidence>
<dbReference type="Pfam" id="PF13432">
    <property type="entry name" value="TPR_16"/>
    <property type="match status" value="2"/>
</dbReference>
<dbReference type="InterPro" id="IPR051685">
    <property type="entry name" value="Ycf3/AcsC/BcsC/TPR_MFPF"/>
</dbReference>
<keyword evidence="1" id="KW-0677">Repeat</keyword>
<dbReference type="EnsemblBacteria" id="ABF39429">
    <property type="protein sequence ID" value="ABF39429"/>
    <property type="gene ID" value="Acid345_0424"/>
</dbReference>
<dbReference type="PANTHER" id="PTHR44943:SF8">
    <property type="entry name" value="TPR REPEAT-CONTAINING PROTEIN MJ0263"/>
    <property type="match status" value="1"/>
</dbReference>
<feature type="repeat" description="TPR" evidence="3">
    <location>
        <begin position="201"/>
        <end position="234"/>
    </location>
</feature>
<keyword evidence="2 3" id="KW-0802">TPR repeat</keyword>
<proteinExistence type="predicted"/>
<dbReference type="EMBL" id="CP000360">
    <property type="protein sequence ID" value="ABF39429.1"/>
    <property type="molecule type" value="Genomic_DNA"/>
</dbReference>
<feature type="chain" id="PRO_5004191298" evidence="4">
    <location>
        <begin position="22"/>
        <end position="313"/>
    </location>
</feature>
<dbReference type="SMART" id="SM00028">
    <property type="entry name" value="TPR"/>
    <property type="match status" value="3"/>
</dbReference>
<dbReference type="AlphaFoldDB" id="Q1IUM1"/>
<sequence>MRTLIGFCCLLISGVNVHAQAASNSPANSPASPKAALRLAQEGHCKEALPALKKGLASAAKDDHRDLAMAGVRCAMFMNQPESALEFLRVLEREFPSDPDTLYLLVHTYSDLSTHAAAELATKHGNTYQARELNAEALESQGKWQEAEKEYKTILEANPKAVGIHFRLGRLLLSAPNPPADMAEQAKREFEAELAVDPTNAGAEYVLGELAKTANSYDDAIQHFSKATKLDPSFAAAYLGIGTSLVAQKKFAEAVTPLETAVKLQPANPAGHYNLATAYSRTGRKADADREFAIHNEMMQRSGGASAPVQQPQ</sequence>
<dbReference type="STRING" id="204669.Acid345_0424"/>
<dbReference type="RefSeq" id="WP_011521231.1">
    <property type="nucleotide sequence ID" value="NC_008009.1"/>
</dbReference>
<dbReference type="SUPFAM" id="SSF48452">
    <property type="entry name" value="TPR-like"/>
    <property type="match status" value="2"/>
</dbReference>
<dbReference type="Proteomes" id="UP000002432">
    <property type="component" value="Chromosome"/>
</dbReference>
<dbReference type="Gene3D" id="1.25.40.10">
    <property type="entry name" value="Tetratricopeptide repeat domain"/>
    <property type="match status" value="3"/>
</dbReference>
<gene>
    <name evidence="5" type="ordered locus">Acid345_0424</name>
</gene>